<dbReference type="GO" id="GO:0008237">
    <property type="term" value="F:metallopeptidase activity"/>
    <property type="evidence" value="ECO:0007669"/>
    <property type="project" value="UniProtKB-KW"/>
</dbReference>
<comment type="similarity">
    <text evidence="2">Belongs to the peptidase M1 family.</text>
</comment>
<dbReference type="Proteomes" id="UP000828390">
    <property type="component" value="Unassembled WGS sequence"/>
</dbReference>
<organism evidence="9 10">
    <name type="scientific">Dreissena polymorpha</name>
    <name type="common">Zebra mussel</name>
    <name type="synonym">Mytilus polymorpha</name>
    <dbReference type="NCBI Taxonomy" id="45954"/>
    <lineage>
        <taxon>Eukaryota</taxon>
        <taxon>Metazoa</taxon>
        <taxon>Spiralia</taxon>
        <taxon>Lophotrochozoa</taxon>
        <taxon>Mollusca</taxon>
        <taxon>Bivalvia</taxon>
        <taxon>Autobranchia</taxon>
        <taxon>Heteroconchia</taxon>
        <taxon>Euheterodonta</taxon>
        <taxon>Imparidentia</taxon>
        <taxon>Neoheterodontei</taxon>
        <taxon>Myida</taxon>
        <taxon>Dreissenoidea</taxon>
        <taxon>Dreissenidae</taxon>
        <taxon>Dreissena</taxon>
    </lineage>
</organism>
<name>A0A9D4EDX2_DREPO</name>
<dbReference type="InterPro" id="IPR038502">
    <property type="entry name" value="M1_LTA-4_hydro/amino_C_sf"/>
</dbReference>
<evidence type="ECO:0000256" key="3">
    <source>
        <dbReference type="ARBA" id="ARBA00022670"/>
    </source>
</evidence>
<comment type="caution">
    <text evidence="9">The sequence shown here is derived from an EMBL/GenBank/DDBJ whole genome shotgun (WGS) entry which is preliminary data.</text>
</comment>
<dbReference type="PANTHER" id="PTHR45726:SF3">
    <property type="entry name" value="LEUKOTRIENE A-4 HYDROLASE"/>
    <property type="match status" value="1"/>
</dbReference>
<feature type="domain" description="Peptidase M1 leukotriene A4 hydrolase/aminopeptidase C-terminal" evidence="8">
    <location>
        <begin position="34"/>
        <end position="178"/>
    </location>
</feature>
<evidence type="ECO:0000256" key="1">
    <source>
        <dbReference type="ARBA" id="ARBA00001947"/>
    </source>
</evidence>
<sequence length="183" mass="21963">MLVYVCVIVGDQVDWDAWLYGLGMPPVKPHYDQSLGEDVDHLIKRWLECTNDEVDSFYTVDIVDFVPVQMMHFLDELRKKERLSQVKVQKMGEVYLLNSVKNFEVRWRWIRLAIYCQYKEIVEMALEFVAKIGRLHFIAPLYKDLYNWEFSRDRALKTFQETRDNMHYISVLSVERELELDSK</sequence>
<reference evidence="9" key="1">
    <citation type="journal article" date="2019" name="bioRxiv">
        <title>The Genome of the Zebra Mussel, Dreissena polymorpha: A Resource for Invasive Species Research.</title>
        <authorList>
            <person name="McCartney M.A."/>
            <person name="Auch B."/>
            <person name="Kono T."/>
            <person name="Mallez S."/>
            <person name="Zhang Y."/>
            <person name="Obille A."/>
            <person name="Becker A."/>
            <person name="Abrahante J.E."/>
            <person name="Garbe J."/>
            <person name="Badalamenti J.P."/>
            <person name="Herman A."/>
            <person name="Mangelson H."/>
            <person name="Liachko I."/>
            <person name="Sullivan S."/>
            <person name="Sone E.D."/>
            <person name="Koren S."/>
            <person name="Silverstein K.A.T."/>
            <person name="Beckman K.B."/>
            <person name="Gohl D.M."/>
        </authorList>
    </citation>
    <scope>NUCLEOTIDE SEQUENCE</scope>
    <source>
        <strain evidence="9">Duluth1</strain>
        <tissue evidence="9">Whole animal</tissue>
    </source>
</reference>
<evidence type="ECO:0000256" key="2">
    <source>
        <dbReference type="ARBA" id="ARBA00010136"/>
    </source>
</evidence>
<evidence type="ECO:0000313" key="9">
    <source>
        <dbReference type="EMBL" id="KAH3777625.1"/>
    </source>
</evidence>
<dbReference type="GO" id="GO:0004301">
    <property type="term" value="F:epoxide hydrolase activity"/>
    <property type="evidence" value="ECO:0007669"/>
    <property type="project" value="TreeGrafter"/>
</dbReference>
<dbReference type="InterPro" id="IPR034015">
    <property type="entry name" value="M1_LTA4H"/>
</dbReference>
<dbReference type="Pfam" id="PF09127">
    <property type="entry name" value="Leuk-A4-hydro_C"/>
    <property type="match status" value="1"/>
</dbReference>
<dbReference type="GO" id="GO:0004177">
    <property type="term" value="F:aminopeptidase activity"/>
    <property type="evidence" value="ECO:0007669"/>
    <property type="project" value="TreeGrafter"/>
</dbReference>
<reference evidence="9" key="2">
    <citation type="submission" date="2020-11" db="EMBL/GenBank/DDBJ databases">
        <authorList>
            <person name="McCartney M.A."/>
            <person name="Auch B."/>
            <person name="Kono T."/>
            <person name="Mallez S."/>
            <person name="Becker A."/>
            <person name="Gohl D.M."/>
            <person name="Silverstein K.A.T."/>
            <person name="Koren S."/>
            <person name="Bechman K.B."/>
            <person name="Herman A."/>
            <person name="Abrahante J.E."/>
            <person name="Garbe J."/>
        </authorList>
    </citation>
    <scope>NUCLEOTIDE SEQUENCE</scope>
    <source>
        <strain evidence="9">Duluth1</strain>
        <tissue evidence="9">Whole animal</tissue>
    </source>
</reference>
<keyword evidence="6" id="KW-0862">Zinc</keyword>
<dbReference type="PANTHER" id="PTHR45726">
    <property type="entry name" value="LEUKOTRIENE A-4 HYDROLASE"/>
    <property type="match status" value="1"/>
</dbReference>
<dbReference type="InterPro" id="IPR015211">
    <property type="entry name" value="Peptidase_M1_C"/>
</dbReference>
<evidence type="ECO:0000259" key="8">
    <source>
        <dbReference type="SMART" id="SM01263"/>
    </source>
</evidence>
<gene>
    <name evidence="9" type="ORF">DPMN_179073</name>
</gene>
<dbReference type="EMBL" id="JAIWYP010000009">
    <property type="protein sequence ID" value="KAH3777625.1"/>
    <property type="molecule type" value="Genomic_DNA"/>
</dbReference>
<dbReference type="SUPFAM" id="SSF48371">
    <property type="entry name" value="ARM repeat"/>
    <property type="match status" value="1"/>
</dbReference>
<dbReference type="InterPro" id="IPR016024">
    <property type="entry name" value="ARM-type_fold"/>
</dbReference>
<evidence type="ECO:0000313" key="10">
    <source>
        <dbReference type="Proteomes" id="UP000828390"/>
    </source>
</evidence>
<comment type="cofactor">
    <cofactor evidence="1">
        <name>Zn(2+)</name>
        <dbReference type="ChEBI" id="CHEBI:29105"/>
    </cofactor>
</comment>
<protein>
    <recommendedName>
        <fullName evidence="8">Peptidase M1 leukotriene A4 hydrolase/aminopeptidase C-terminal domain-containing protein</fullName>
    </recommendedName>
</protein>
<dbReference type="GO" id="GO:0005829">
    <property type="term" value="C:cytosol"/>
    <property type="evidence" value="ECO:0007669"/>
    <property type="project" value="TreeGrafter"/>
</dbReference>
<dbReference type="GO" id="GO:0006508">
    <property type="term" value="P:proteolysis"/>
    <property type="evidence" value="ECO:0007669"/>
    <property type="project" value="UniProtKB-KW"/>
</dbReference>
<proteinExistence type="inferred from homology"/>
<keyword evidence="5" id="KW-0378">Hydrolase</keyword>
<dbReference type="SMART" id="SM01263">
    <property type="entry name" value="Leuk-A4-hydro_C"/>
    <property type="match status" value="1"/>
</dbReference>
<evidence type="ECO:0000256" key="6">
    <source>
        <dbReference type="ARBA" id="ARBA00022833"/>
    </source>
</evidence>
<dbReference type="GO" id="GO:0043171">
    <property type="term" value="P:peptide catabolic process"/>
    <property type="evidence" value="ECO:0007669"/>
    <property type="project" value="TreeGrafter"/>
</dbReference>
<dbReference type="GO" id="GO:0008270">
    <property type="term" value="F:zinc ion binding"/>
    <property type="evidence" value="ECO:0007669"/>
    <property type="project" value="InterPro"/>
</dbReference>
<dbReference type="AlphaFoldDB" id="A0A9D4EDX2"/>
<keyword evidence="3" id="KW-0645">Protease</keyword>
<accession>A0A9D4EDX2</accession>
<evidence type="ECO:0000256" key="7">
    <source>
        <dbReference type="ARBA" id="ARBA00023049"/>
    </source>
</evidence>
<evidence type="ECO:0000256" key="4">
    <source>
        <dbReference type="ARBA" id="ARBA00022723"/>
    </source>
</evidence>
<keyword evidence="7" id="KW-0482">Metalloprotease</keyword>
<keyword evidence="10" id="KW-1185">Reference proteome</keyword>
<keyword evidence="4" id="KW-0479">Metal-binding</keyword>
<dbReference type="Gene3D" id="1.25.40.320">
    <property type="entry name" value="Peptidase M1, leukotriene A4 hydrolase/aminopeptidase C-terminal domain"/>
    <property type="match status" value="1"/>
</dbReference>
<evidence type="ECO:0000256" key="5">
    <source>
        <dbReference type="ARBA" id="ARBA00022801"/>
    </source>
</evidence>